<organism evidence="1 2">
    <name type="scientific">Flammeovirga yaeyamensis</name>
    <dbReference type="NCBI Taxonomy" id="367791"/>
    <lineage>
        <taxon>Bacteria</taxon>
        <taxon>Pseudomonadati</taxon>
        <taxon>Bacteroidota</taxon>
        <taxon>Cytophagia</taxon>
        <taxon>Cytophagales</taxon>
        <taxon>Flammeovirgaceae</taxon>
        <taxon>Flammeovirga</taxon>
    </lineage>
</organism>
<proteinExistence type="predicted"/>
<sequence length="53" mass="6436">MGKFIYLFLIIFLTGCSEERYKYIESGRFENTYKDKKSGRYLDVNRKNHKDGY</sequence>
<dbReference type="PROSITE" id="PS51257">
    <property type="entry name" value="PROKAR_LIPOPROTEIN"/>
    <property type="match status" value="1"/>
</dbReference>
<dbReference type="KEGG" id="fya:KMW28_23260"/>
<reference evidence="1 2" key="1">
    <citation type="submission" date="2021-05" db="EMBL/GenBank/DDBJ databases">
        <title>Comparative genomic studies on the polysaccharide-degrading batcterial strains of the Flammeovirga genus.</title>
        <authorList>
            <person name="Zewei F."/>
            <person name="Zheng Z."/>
            <person name="Yu L."/>
            <person name="Ruyue G."/>
            <person name="Yanhong M."/>
            <person name="Yuanyuan C."/>
            <person name="Jingyan G."/>
            <person name="Wenjun H."/>
        </authorList>
    </citation>
    <scope>NUCLEOTIDE SEQUENCE [LARGE SCALE GENOMIC DNA]</scope>
    <source>
        <strain evidence="1 2">NBRC:100898</strain>
    </source>
</reference>
<evidence type="ECO:0000313" key="1">
    <source>
        <dbReference type="EMBL" id="QWG05343.1"/>
    </source>
</evidence>
<name>A0AAX1NFH8_9BACT</name>
<evidence type="ECO:0008006" key="3">
    <source>
        <dbReference type="Google" id="ProtNLM"/>
    </source>
</evidence>
<dbReference type="EMBL" id="CP076133">
    <property type="protein sequence ID" value="QWG05343.1"/>
    <property type="molecule type" value="Genomic_DNA"/>
</dbReference>
<dbReference type="RefSeq" id="WP_215585965.1">
    <property type="nucleotide sequence ID" value="NZ_CP076133.1"/>
</dbReference>
<dbReference type="AlphaFoldDB" id="A0AAX1NFH8"/>
<evidence type="ECO:0000313" key="2">
    <source>
        <dbReference type="Proteomes" id="UP000678679"/>
    </source>
</evidence>
<keyword evidence="2" id="KW-1185">Reference proteome</keyword>
<gene>
    <name evidence="1" type="ORF">KMW28_23260</name>
</gene>
<accession>A0AAX1NFH8</accession>
<protein>
    <recommendedName>
        <fullName evidence="3">Lipoprotein</fullName>
    </recommendedName>
</protein>
<dbReference type="Proteomes" id="UP000678679">
    <property type="component" value="Chromosome 2"/>
</dbReference>